<evidence type="ECO:0000256" key="4">
    <source>
        <dbReference type="ARBA" id="ARBA00022806"/>
    </source>
</evidence>
<dbReference type="CDD" id="cd18807">
    <property type="entry name" value="SF1_C_UvrD"/>
    <property type="match status" value="1"/>
</dbReference>
<keyword evidence="16" id="KW-1185">Reference proteome</keyword>
<dbReference type="GO" id="GO:0003677">
    <property type="term" value="F:DNA binding"/>
    <property type="evidence" value="ECO:0007669"/>
    <property type="project" value="UniProtKB-KW"/>
</dbReference>
<organism evidence="15 16">
    <name type="scientific">Aquella oligotrophica</name>
    <dbReference type="NCBI Taxonomy" id="2067065"/>
    <lineage>
        <taxon>Bacteria</taxon>
        <taxon>Pseudomonadati</taxon>
        <taxon>Pseudomonadota</taxon>
        <taxon>Betaproteobacteria</taxon>
        <taxon>Neisseriales</taxon>
        <taxon>Neisseriaceae</taxon>
        <taxon>Aquella</taxon>
    </lineage>
</organism>
<dbReference type="InterPro" id="IPR013986">
    <property type="entry name" value="DExx_box_DNA_helicase_dom_sf"/>
</dbReference>
<dbReference type="Pfam" id="PF13361">
    <property type="entry name" value="UvrD_C"/>
    <property type="match status" value="1"/>
</dbReference>
<keyword evidence="4 12" id="KW-0347">Helicase</keyword>
<dbReference type="PANTHER" id="PTHR11070">
    <property type="entry name" value="UVRD / RECB / PCRA DNA HELICASE FAMILY MEMBER"/>
    <property type="match status" value="1"/>
</dbReference>
<dbReference type="KEGG" id="nba:CUN60_12100"/>
<feature type="domain" description="UvrD-like helicase C-terminal" evidence="14">
    <location>
        <begin position="286"/>
        <end position="553"/>
    </location>
</feature>
<dbReference type="SUPFAM" id="SSF52540">
    <property type="entry name" value="P-loop containing nucleoside triphosphate hydrolases"/>
    <property type="match status" value="1"/>
</dbReference>
<dbReference type="GO" id="GO:0016887">
    <property type="term" value="F:ATP hydrolysis activity"/>
    <property type="evidence" value="ECO:0007669"/>
    <property type="project" value="RHEA"/>
</dbReference>
<dbReference type="EC" id="5.6.2.4" evidence="9"/>
<keyword evidence="3 12" id="KW-0378">Hydrolase</keyword>
<dbReference type="GO" id="GO:0043138">
    <property type="term" value="F:3'-5' DNA helicase activity"/>
    <property type="evidence" value="ECO:0007669"/>
    <property type="project" value="UniProtKB-EC"/>
</dbReference>
<evidence type="ECO:0000256" key="9">
    <source>
        <dbReference type="ARBA" id="ARBA00034808"/>
    </source>
</evidence>
<dbReference type="PANTHER" id="PTHR11070:SF2">
    <property type="entry name" value="ATP-DEPENDENT DNA HELICASE SRS2"/>
    <property type="match status" value="1"/>
</dbReference>
<comment type="similarity">
    <text evidence="1">Belongs to the helicase family. UvrD subfamily.</text>
</comment>
<dbReference type="Pfam" id="PF21196">
    <property type="entry name" value="PcrA_UvrD_tudor"/>
    <property type="match status" value="1"/>
</dbReference>
<accession>A0A2I7N990</accession>
<dbReference type="PROSITE" id="PS51198">
    <property type="entry name" value="UVRD_HELICASE_ATP_BIND"/>
    <property type="match status" value="1"/>
</dbReference>
<keyword evidence="6" id="KW-0238">DNA-binding</keyword>
<reference evidence="16" key="1">
    <citation type="submission" date="2017-11" db="EMBL/GenBank/DDBJ databases">
        <authorList>
            <person name="Chan K.G."/>
            <person name="Lee L.S."/>
        </authorList>
    </citation>
    <scope>NUCLEOTIDE SEQUENCE [LARGE SCALE GENOMIC DNA]</scope>
    <source>
        <strain evidence="16">DSM 100970</strain>
    </source>
</reference>
<dbReference type="GO" id="GO:0005524">
    <property type="term" value="F:ATP binding"/>
    <property type="evidence" value="ECO:0007669"/>
    <property type="project" value="UniProtKB-UniRule"/>
</dbReference>
<evidence type="ECO:0000256" key="10">
    <source>
        <dbReference type="ARBA" id="ARBA00034923"/>
    </source>
</evidence>
<evidence type="ECO:0000256" key="3">
    <source>
        <dbReference type="ARBA" id="ARBA00022801"/>
    </source>
</evidence>
<name>A0A2I7N990_9NEIS</name>
<dbReference type="GO" id="GO:0000725">
    <property type="term" value="P:recombinational repair"/>
    <property type="evidence" value="ECO:0007669"/>
    <property type="project" value="TreeGrafter"/>
</dbReference>
<dbReference type="Gene3D" id="1.10.10.160">
    <property type="match status" value="1"/>
</dbReference>
<dbReference type="OrthoDB" id="5905204at2"/>
<dbReference type="Gene3D" id="1.10.486.10">
    <property type="entry name" value="PCRA, domain 4"/>
    <property type="match status" value="1"/>
</dbReference>
<evidence type="ECO:0000313" key="15">
    <source>
        <dbReference type="EMBL" id="AUR53001.1"/>
    </source>
</evidence>
<dbReference type="Pfam" id="PF00580">
    <property type="entry name" value="UvrD-helicase"/>
    <property type="match status" value="1"/>
</dbReference>
<protein>
    <recommendedName>
        <fullName evidence="9">DNA 3'-5' helicase</fullName>
        <ecNumber evidence="9">5.6.2.4</ecNumber>
    </recommendedName>
    <alternativeName>
        <fullName evidence="10">DNA 3'-5' helicase II</fullName>
    </alternativeName>
</protein>
<dbReference type="CDD" id="cd17932">
    <property type="entry name" value="DEXQc_UvrD"/>
    <property type="match status" value="1"/>
</dbReference>
<evidence type="ECO:0000256" key="2">
    <source>
        <dbReference type="ARBA" id="ARBA00022741"/>
    </source>
</evidence>
<comment type="catalytic activity">
    <reaction evidence="11">
        <text>ATP + H2O = ADP + phosphate + H(+)</text>
        <dbReference type="Rhea" id="RHEA:13065"/>
        <dbReference type="ChEBI" id="CHEBI:15377"/>
        <dbReference type="ChEBI" id="CHEBI:15378"/>
        <dbReference type="ChEBI" id="CHEBI:30616"/>
        <dbReference type="ChEBI" id="CHEBI:43474"/>
        <dbReference type="ChEBI" id="CHEBI:456216"/>
        <dbReference type="EC" id="5.6.2.4"/>
    </reaction>
</comment>
<dbReference type="GO" id="GO:0005829">
    <property type="term" value="C:cytosol"/>
    <property type="evidence" value="ECO:0007669"/>
    <property type="project" value="TreeGrafter"/>
</dbReference>
<evidence type="ECO:0000256" key="5">
    <source>
        <dbReference type="ARBA" id="ARBA00022840"/>
    </source>
</evidence>
<dbReference type="AlphaFoldDB" id="A0A2I7N990"/>
<dbReference type="EMBL" id="CP024847">
    <property type="protein sequence ID" value="AUR53001.1"/>
    <property type="molecule type" value="Genomic_DNA"/>
</dbReference>
<keyword evidence="5 12" id="KW-0067">ATP-binding</keyword>
<dbReference type="GO" id="GO:0033202">
    <property type="term" value="C:DNA helicase complex"/>
    <property type="evidence" value="ECO:0007669"/>
    <property type="project" value="TreeGrafter"/>
</dbReference>
<proteinExistence type="inferred from homology"/>
<feature type="binding site" evidence="12">
    <location>
        <begin position="29"/>
        <end position="36"/>
    </location>
    <ligand>
        <name>ATP</name>
        <dbReference type="ChEBI" id="CHEBI:30616"/>
    </ligand>
</feature>
<feature type="domain" description="UvrD-like helicase ATP-binding" evidence="13">
    <location>
        <begin position="8"/>
        <end position="285"/>
    </location>
</feature>
<dbReference type="PROSITE" id="PS51217">
    <property type="entry name" value="UVRD_HELICASE_CTER"/>
    <property type="match status" value="1"/>
</dbReference>
<dbReference type="Gene3D" id="3.40.50.300">
    <property type="entry name" value="P-loop containing nucleotide triphosphate hydrolases"/>
    <property type="match status" value="2"/>
</dbReference>
<evidence type="ECO:0000256" key="12">
    <source>
        <dbReference type="PROSITE-ProRule" id="PRU00560"/>
    </source>
</evidence>
<evidence type="ECO:0000256" key="11">
    <source>
        <dbReference type="ARBA" id="ARBA00048988"/>
    </source>
</evidence>
<gene>
    <name evidence="15" type="ORF">CUN60_12100</name>
</gene>
<evidence type="ECO:0000259" key="14">
    <source>
        <dbReference type="PROSITE" id="PS51217"/>
    </source>
</evidence>
<evidence type="ECO:0000259" key="13">
    <source>
        <dbReference type="PROSITE" id="PS51198"/>
    </source>
</evidence>
<evidence type="ECO:0000256" key="6">
    <source>
        <dbReference type="ARBA" id="ARBA00023125"/>
    </source>
</evidence>
<keyword evidence="7" id="KW-0413">Isomerase</keyword>
<evidence type="ECO:0000256" key="7">
    <source>
        <dbReference type="ARBA" id="ARBA00023235"/>
    </source>
</evidence>
<dbReference type="RefSeq" id="WP_102952287.1">
    <property type="nucleotide sequence ID" value="NZ_CP024847.1"/>
</dbReference>
<dbReference type="InterPro" id="IPR014017">
    <property type="entry name" value="DNA_helicase_UvrD-like_C"/>
</dbReference>
<dbReference type="InterPro" id="IPR014016">
    <property type="entry name" value="UvrD-like_ATP-bd"/>
</dbReference>
<comment type="catalytic activity">
    <reaction evidence="8">
        <text>Couples ATP hydrolysis with the unwinding of duplex DNA by translocating in the 3'-5' direction.</text>
        <dbReference type="EC" id="5.6.2.4"/>
    </reaction>
</comment>
<keyword evidence="2 12" id="KW-0547">Nucleotide-binding</keyword>
<dbReference type="Proteomes" id="UP000236655">
    <property type="component" value="Chromosome"/>
</dbReference>
<evidence type="ECO:0000256" key="8">
    <source>
        <dbReference type="ARBA" id="ARBA00034617"/>
    </source>
</evidence>
<sequence length="734" mass="83914">MNEQSLLNNLNDAQLQAVTYTSGSLLVLAGAGSGKTKVLTTRIAWLIKNAQIGVSEVLAVTFTNKAAKEMLHRIGSILHIDTKYMWVGTFHSIALRLLRLHYQEAGLPSGFQILDSQDQQSLIKRLIKHNNIDEDRYPAKEVQGFINYQKEQGIRASELSPDNLKNKILIDLYLLYEENCNRDGLVDFTELLLRSYELLSMNLPLLNRYRQQFKHILVDEFQDTNVLQYKWLHQLVGERTMIFAVGDDDQSIYSFRGAKVANMHAFLRDFQVTEPIRLEQNYRSTQVILDAANAVIDNNSERIGKKLWTENRHDEKIRLYEGYTEEDEAYYVIDEIRQLHNAGIELNEIAILYRSNAQSRVFEQHLYNRGIAYRVYGGLRFFDRQEIKRVLAYLRLIINPSDNEAFLRVVNFPARGIGPRTIEQLQETATQLKRSLFDTVDELTGKLKVSLSKFTDLIRLMQIESKVLNLAETISYVIETSGIREHYENDPKEGEERIENLNELISAVTGFQAEDTTNPLVEFLAHAVLESGDNQANSYDSAVQLMTVHAAKGLEFKVVFVVGLEDGLFPHENCLNNLKEVEEERRLMYVAITRAKEKLYLMRACSRLMWGKRLAAPISRFVNEIPAELIKNISGVSKIGYSELSGYYDPAESNYSGMRNSRAEFEHPETKTSRVSLKDSDVTLKIGDMIKHAKFGNGKILRLNADGKKMTAEIFFIGIGKKTLDLNIANIEKV</sequence>
<dbReference type="InterPro" id="IPR000212">
    <property type="entry name" value="DNA_helicase_UvrD/REP"/>
</dbReference>
<evidence type="ECO:0000313" key="16">
    <source>
        <dbReference type="Proteomes" id="UP000236655"/>
    </source>
</evidence>
<evidence type="ECO:0000256" key="1">
    <source>
        <dbReference type="ARBA" id="ARBA00009922"/>
    </source>
</evidence>
<dbReference type="InterPro" id="IPR027417">
    <property type="entry name" value="P-loop_NTPase"/>
</dbReference>